<accession>A0ACA9Q0F0</accession>
<sequence length="113" mass="12959">NLNLNEWDDTAFWAIATTAFYGLARLGGLLPTTQHDQNKTDLKNQPPGPIIRQGRWIMGNETLFHQQAQTSLTIRGCCWPQFQGRWNNRTGHAGSPTRIGTKNRQMELRHFLQ</sequence>
<evidence type="ECO:0000313" key="2">
    <source>
        <dbReference type="Proteomes" id="UP000789702"/>
    </source>
</evidence>
<proteinExistence type="predicted"/>
<evidence type="ECO:0000313" key="1">
    <source>
        <dbReference type="EMBL" id="CAG8731491.1"/>
    </source>
</evidence>
<keyword evidence="2" id="KW-1185">Reference proteome</keyword>
<dbReference type="EMBL" id="CAJVPU010037003">
    <property type="protein sequence ID" value="CAG8731491.1"/>
    <property type="molecule type" value="Genomic_DNA"/>
</dbReference>
<protein>
    <submittedName>
        <fullName evidence="1">13171_t:CDS:1</fullName>
    </submittedName>
</protein>
<dbReference type="Proteomes" id="UP000789702">
    <property type="component" value="Unassembled WGS sequence"/>
</dbReference>
<feature type="non-terminal residue" evidence="1">
    <location>
        <position position="113"/>
    </location>
</feature>
<reference evidence="1" key="1">
    <citation type="submission" date="2021-06" db="EMBL/GenBank/DDBJ databases">
        <authorList>
            <person name="Kallberg Y."/>
            <person name="Tangrot J."/>
            <person name="Rosling A."/>
        </authorList>
    </citation>
    <scope>NUCLEOTIDE SEQUENCE</scope>
    <source>
        <strain evidence="1">IL203A</strain>
    </source>
</reference>
<feature type="non-terminal residue" evidence="1">
    <location>
        <position position="1"/>
    </location>
</feature>
<name>A0ACA9Q0F0_9GLOM</name>
<comment type="caution">
    <text evidence="1">The sequence shown here is derived from an EMBL/GenBank/DDBJ whole genome shotgun (WGS) entry which is preliminary data.</text>
</comment>
<gene>
    <name evidence="1" type="ORF">DHETER_LOCUS13465</name>
</gene>
<organism evidence="1 2">
    <name type="scientific">Dentiscutata heterogama</name>
    <dbReference type="NCBI Taxonomy" id="1316150"/>
    <lineage>
        <taxon>Eukaryota</taxon>
        <taxon>Fungi</taxon>
        <taxon>Fungi incertae sedis</taxon>
        <taxon>Mucoromycota</taxon>
        <taxon>Glomeromycotina</taxon>
        <taxon>Glomeromycetes</taxon>
        <taxon>Diversisporales</taxon>
        <taxon>Gigasporaceae</taxon>
        <taxon>Dentiscutata</taxon>
    </lineage>
</organism>